<name>A0A183G3S1_HELPZ</name>
<gene>
    <name evidence="1" type="ORF">HPBE_LOCUS16080</name>
</gene>
<evidence type="ECO:0000313" key="2">
    <source>
        <dbReference type="Proteomes" id="UP000050761"/>
    </source>
</evidence>
<protein>
    <submittedName>
        <fullName evidence="3">FAD-binding PCMH-type domain-containing protein</fullName>
    </submittedName>
</protein>
<keyword evidence="2" id="KW-1185">Reference proteome</keyword>
<evidence type="ECO:0000313" key="1">
    <source>
        <dbReference type="EMBL" id="VDP04866.1"/>
    </source>
</evidence>
<evidence type="ECO:0000313" key="3">
    <source>
        <dbReference type="WBParaSite" id="HPBE_0001608101-mRNA-1"/>
    </source>
</evidence>
<proteinExistence type="predicted"/>
<organism evidence="2 3">
    <name type="scientific">Heligmosomoides polygyrus</name>
    <name type="common">Parasitic roundworm</name>
    <dbReference type="NCBI Taxonomy" id="6339"/>
    <lineage>
        <taxon>Eukaryota</taxon>
        <taxon>Metazoa</taxon>
        <taxon>Ecdysozoa</taxon>
        <taxon>Nematoda</taxon>
        <taxon>Chromadorea</taxon>
        <taxon>Rhabditida</taxon>
        <taxon>Rhabditina</taxon>
        <taxon>Rhabditomorpha</taxon>
        <taxon>Strongyloidea</taxon>
        <taxon>Heligmosomidae</taxon>
        <taxon>Heligmosomoides</taxon>
    </lineage>
</organism>
<dbReference type="WBParaSite" id="HPBE_0001608101-mRNA-1">
    <property type="protein sequence ID" value="HPBE_0001608101-mRNA-1"/>
    <property type="gene ID" value="HPBE_0001608101"/>
</dbReference>
<accession>A0A183G3S1</accession>
<dbReference type="Proteomes" id="UP000050761">
    <property type="component" value="Unassembled WGS sequence"/>
</dbReference>
<reference evidence="1 2" key="1">
    <citation type="submission" date="2018-11" db="EMBL/GenBank/DDBJ databases">
        <authorList>
            <consortium name="Pathogen Informatics"/>
        </authorList>
    </citation>
    <scope>NUCLEOTIDE SEQUENCE [LARGE SCALE GENOMIC DNA]</scope>
</reference>
<dbReference type="EMBL" id="UZAH01029212">
    <property type="protein sequence ID" value="VDP04866.1"/>
    <property type="molecule type" value="Genomic_DNA"/>
</dbReference>
<accession>A0A3P8ECI3</accession>
<sequence length="73" mass="7347">MEGLVGLGGKSEPGTCCKSGGSVKFGLTGVAVDLQAPVLGYVTIARRRVAPYKSTLIGTTGTVGIVSAHPSRD</sequence>
<reference evidence="3" key="2">
    <citation type="submission" date="2019-09" db="UniProtKB">
        <authorList>
            <consortium name="WormBaseParasite"/>
        </authorList>
    </citation>
    <scope>IDENTIFICATION</scope>
</reference>
<dbReference type="AlphaFoldDB" id="A0A183G3S1"/>